<feature type="domain" description="Metallo-beta-lactamase" evidence="1">
    <location>
        <begin position="22"/>
        <end position="86"/>
    </location>
</feature>
<dbReference type="Proteomes" id="UP000694308">
    <property type="component" value="Unassembled WGS sequence"/>
</dbReference>
<dbReference type="GO" id="GO:0016740">
    <property type="term" value="F:transferase activity"/>
    <property type="evidence" value="ECO:0007669"/>
    <property type="project" value="TreeGrafter"/>
</dbReference>
<proteinExistence type="predicted"/>
<dbReference type="InterPro" id="IPR001279">
    <property type="entry name" value="Metallo-B-lactamas"/>
</dbReference>
<accession>A0A949THR5</accession>
<evidence type="ECO:0000313" key="2">
    <source>
        <dbReference type="EMBL" id="MBV7272475.1"/>
    </source>
</evidence>
<dbReference type="Pfam" id="PF00753">
    <property type="entry name" value="Lactamase_B"/>
    <property type="match status" value="1"/>
</dbReference>
<dbReference type="PANTHER" id="PTHR13754:SF13">
    <property type="entry name" value="METALLO-BETA-LACTAMASE SUPERFAMILY PROTEIN (AFU_ORTHOLOGUE AFUA_3G07630)"/>
    <property type="match status" value="1"/>
</dbReference>
<reference evidence="2" key="1">
    <citation type="submission" date="2020-12" db="EMBL/GenBank/DDBJ databases">
        <title>Clostridium thailandense sp. nov., a novel acetogenic bacterium isolated from peat land soil in Thailand.</title>
        <authorList>
            <person name="Chaikitkaew S."/>
            <person name="Birkeland N.K."/>
        </authorList>
    </citation>
    <scope>NUCLEOTIDE SEQUENCE</scope>
    <source>
        <strain evidence="2">PL3</strain>
    </source>
</reference>
<name>A0A949THR5_9CLOT</name>
<sequence length="286" mass="32204">MKITTLIENSQDDLKVLKNEHGLSMFIQTPNCNILFDTGKSGDFIDNAKKLNIDISKTDIIVLSHAHYDHCGGIKRFIENFNIRPQLFIGEDFFNNSDRYHYSDGKLKTDFSNETGYTYVGINFNESYLKSNRIPINFVRTSVTEISENIYICSNFNKYHSFEKANKSMQIKVGNKYITDSFSDEIALVLDTPKGLLILLGCSHPGVLNMVTTISETFQKKVLGVVGGTHLVEADNDRIKKSIEYFNDLDISMVGVSHCTGEKAVELFAEGCKGFFINKTGTVIEI</sequence>
<dbReference type="InterPro" id="IPR052926">
    <property type="entry name" value="Metallo-beta-lactamase_dom"/>
</dbReference>
<dbReference type="PANTHER" id="PTHR13754">
    <property type="entry name" value="METALLO-BETA-LACTAMASE SUPERFAMILY PROTEIN"/>
    <property type="match status" value="1"/>
</dbReference>
<keyword evidence="3" id="KW-1185">Reference proteome</keyword>
<comment type="caution">
    <text evidence="2">The sequence shown here is derived from an EMBL/GenBank/DDBJ whole genome shotgun (WGS) entry which is preliminary data.</text>
</comment>
<evidence type="ECO:0000259" key="1">
    <source>
        <dbReference type="Pfam" id="PF00753"/>
    </source>
</evidence>
<protein>
    <submittedName>
        <fullName evidence="2">MBL fold metallo-hydrolase</fullName>
    </submittedName>
</protein>
<organism evidence="2 3">
    <name type="scientific">Clostridium thailandense</name>
    <dbReference type="NCBI Taxonomy" id="2794346"/>
    <lineage>
        <taxon>Bacteria</taxon>
        <taxon>Bacillati</taxon>
        <taxon>Bacillota</taxon>
        <taxon>Clostridia</taxon>
        <taxon>Eubacteriales</taxon>
        <taxon>Clostridiaceae</taxon>
        <taxon>Clostridium</taxon>
    </lineage>
</organism>
<dbReference type="CDD" id="cd07713">
    <property type="entry name" value="DHPS-like_MBL-fold"/>
    <property type="match status" value="1"/>
</dbReference>
<evidence type="ECO:0000313" key="3">
    <source>
        <dbReference type="Proteomes" id="UP000694308"/>
    </source>
</evidence>
<dbReference type="InterPro" id="IPR041712">
    <property type="entry name" value="DHPS-like_MBL-fold"/>
</dbReference>
<dbReference type="AlphaFoldDB" id="A0A949THR5"/>
<dbReference type="EMBL" id="JAEEGC010000026">
    <property type="protein sequence ID" value="MBV7272475.1"/>
    <property type="molecule type" value="Genomic_DNA"/>
</dbReference>
<dbReference type="RefSeq" id="WP_218319510.1">
    <property type="nucleotide sequence ID" value="NZ_JAEEGC010000026.1"/>
</dbReference>
<gene>
    <name evidence="2" type="ORF">I6U48_06035</name>
</gene>